<feature type="compositionally biased region" description="Pro residues" evidence="1">
    <location>
        <begin position="82"/>
        <end position="99"/>
    </location>
</feature>
<keyword evidence="2" id="KW-0472">Membrane</keyword>
<evidence type="ECO:0000256" key="2">
    <source>
        <dbReference type="SAM" id="Phobius"/>
    </source>
</evidence>
<keyword evidence="4" id="KW-1185">Reference proteome</keyword>
<proteinExistence type="predicted"/>
<sequence>MSNHDTPPPPHSHEPLKIGSPRQEPDAVPAGLWLAGRATSPTLPKPPIHACIHDAEAPHRPPIAPIMTRSSNSSTSSRGSPTTPPYMPTPPPASRPLPDPTTAHYEPFPARETTPLLPATAANGHARTDSRHAHSAARYVHWGGDVEARAVLSSAREFEIVLRARERAIGKATVRFWRTLFVSFAVAFMLGIVVLSVIVSNAPPPPNGPSPYPLPGPDRPT</sequence>
<dbReference type="RefSeq" id="XP_062629658.1">
    <property type="nucleotide sequence ID" value="XM_062773674.1"/>
</dbReference>
<feature type="transmembrane region" description="Helical" evidence="2">
    <location>
        <begin position="176"/>
        <end position="199"/>
    </location>
</feature>
<feature type="compositionally biased region" description="Low complexity" evidence="1">
    <location>
        <begin position="68"/>
        <end position="81"/>
    </location>
</feature>
<dbReference type="AlphaFoldDB" id="A0AAF0YBX2"/>
<evidence type="ECO:0000313" key="4">
    <source>
        <dbReference type="Proteomes" id="UP000827549"/>
    </source>
</evidence>
<keyword evidence="2" id="KW-0812">Transmembrane</keyword>
<dbReference type="Proteomes" id="UP000827549">
    <property type="component" value="Chromosome 5"/>
</dbReference>
<accession>A0AAF0YBX2</accession>
<organism evidence="3 4">
    <name type="scientific">Vanrija pseudolonga</name>
    <dbReference type="NCBI Taxonomy" id="143232"/>
    <lineage>
        <taxon>Eukaryota</taxon>
        <taxon>Fungi</taxon>
        <taxon>Dikarya</taxon>
        <taxon>Basidiomycota</taxon>
        <taxon>Agaricomycotina</taxon>
        <taxon>Tremellomycetes</taxon>
        <taxon>Trichosporonales</taxon>
        <taxon>Trichosporonaceae</taxon>
        <taxon>Vanrija</taxon>
    </lineage>
</organism>
<evidence type="ECO:0000313" key="3">
    <source>
        <dbReference type="EMBL" id="WOO83632.1"/>
    </source>
</evidence>
<evidence type="ECO:0000256" key="1">
    <source>
        <dbReference type="SAM" id="MobiDB-lite"/>
    </source>
</evidence>
<protein>
    <submittedName>
        <fullName evidence="3">Uncharacterized protein</fullName>
    </submittedName>
</protein>
<feature type="region of interest" description="Disordered" evidence="1">
    <location>
        <begin position="1"/>
        <end position="114"/>
    </location>
</feature>
<reference evidence="3" key="1">
    <citation type="submission" date="2023-10" db="EMBL/GenBank/DDBJ databases">
        <authorList>
            <person name="Noh H."/>
        </authorList>
    </citation>
    <scope>NUCLEOTIDE SEQUENCE</scope>
    <source>
        <strain evidence="3">DUCC4014</strain>
    </source>
</reference>
<feature type="compositionally biased region" description="Pro residues" evidence="1">
    <location>
        <begin position="1"/>
        <end position="10"/>
    </location>
</feature>
<keyword evidence="2" id="KW-1133">Transmembrane helix</keyword>
<dbReference type="EMBL" id="CP086718">
    <property type="protein sequence ID" value="WOO83632.1"/>
    <property type="molecule type" value="Genomic_DNA"/>
</dbReference>
<name>A0AAF0YBX2_9TREE</name>
<dbReference type="PRINTS" id="PR01217">
    <property type="entry name" value="PRICHEXTENSN"/>
</dbReference>
<gene>
    <name evidence="3" type="ORF">LOC62_05G007152</name>
</gene>
<dbReference type="GeneID" id="87810326"/>